<dbReference type="InterPro" id="IPR037104">
    <property type="entry name" value="Annexin_sf"/>
</dbReference>
<feature type="non-terminal residue" evidence="4">
    <location>
        <position position="1"/>
    </location>
</feature>
<dbReference type="GO" id="GO:0005509">
    <property type="term" value="F:calcium ion binding"/>
    <property type="evidence" value="ECO:0007669"/>
    <property type="project" value="InterPro"/>
</dbReference>
<dbReference type="Proteomes" id="UP000018936">
    <property type="component" value="Unassembled WGS sequence"/>
</dbReference>
<dbReference type="GO" id="GO:0005544">
    <property type="term" value="F:calcium-dependent phospholipid binding"/>
    <property type="evidence" value="ECO:0007669"/>
    <property type="project" value="InterPro"/>
</dbReference>
<evidence type="ECO:0000256" key="3">
    <source>
        <dbReference type="ARBA" id="ARBA00023216"/>
    </source>
</evidence>
<evidence type="ECO:0000313" key="5">
    <source>
        <dbReference type="Proteomes" id="UP000018936"/>
    </source>
</evidence>
<organism evidence="4 5">
    <name type="scientific">Ophiophagus hannah</name>
    <name type="common">King cobra</name>
    <name type="synonym">Naja hannah</name>
    <dbReference type="NCBI Taxonomy" id="8665"/>
    <lineage>
        <taxon>Eukaryota</taxon>
        <taxon>Metazoa</taxon>
        <taxon>Chordata</taxon>
        <taxon>Craniata</taxon>
        <taxon>Vertebrata</taxon>
        <taxon>Euteleostomi</taxon>
        <taxon>Lepidosauria</taxon>
        <taxon>Squamata</taxon>
        <taxon>Bifurcata</taxon>
        <taxon>Unidentata</taxon>
        <taxon>Episquamata</taxon>
        <taxon>Toxicofera</taxon>
        <taxon>Serpentes</taxon>
        <taxon>Colubroidea</taxon>
        <taxon>Elapidae</taxon>
        <taxon>Elapinae</taxon>
        <taxon>Ophiophagus</taxon>
    </lineage>
</organism>
<dbReference type="InterPro" id="IPR018502">
    <property type="entry name" value="Annexin_repeat"/>
</dbReference>
<sequence>MVSRSETDLLSIRTEFKRRYGISLYSFIKKEAPLPGLPSPPLAYLVHLPLVHRGAPRRLLAQRVAQVEFGVTEAAVPVHVVQALPGDLVFVQETLVGHQQVEVALVPSGKERRSKRGGGK</sequence>
<evidence type="ECO:0000256" key="2">
    <source>
        <dbReference type="ARBA" id="ARBA00022737"/>
    </source>
</evidence>
<dbReference type="OrthoDB" id="37886at2759"/>
<evidence type="ECO:0000256" key="1">
    <source>
        <dbReference type="ARBA" id="ARBA00007831"/>
    </source>
</evidence>
<comment type="caution">
    <text evidence="4">The sequence shown here is derived from an EMBL/GenBank/DDBJ whole genome shotgun (WGS) entry which is preliminary data.</text>
</comment>
<protein>
    <submittedName>
        <fullName evidence="4">Uncharacterized protein</fullName>
    </submittedName>
</protein>
<dbReference type="EMBL" id="AZIM01000483">
    <property type="protein sequence ID" value="ETE70766.1"/>
    <property type="molecule type" value="Genomic_DNA"/>
</dbReference>
<keyword evidence="5" id="KW-1185">Reference proteome</keyword>
<evidence type="ECO:0000313" key="4">
    <source>
        <dbReference type="EMBL" id="ETE70766.1"/>
    </source>
</evidence>
<accession>V8P9V9</accession>
<keyword evidence="2" id="KW-0677">Repeat</keyword>
<name>V8P9V9_OPHHA</name>
<reference evidence="4 5" key="1">
    <citation type="journal article" date="2013" name="Proc. Natl. Acad. Sci. U.S.A.">
        <title>The king cobra genome reveals dynamic gene evolution and adaptation in the snake venom system.</title>
        <authorList>
            <person name="Vonk F.J."/>
            <person name="Casewell N.R."/>
            <person name="Henkel C.V."/>
            <person name="Heimberg A.M."/>
            <person name="Jansen H.J."/>
            <person name="McCleary R.J."/>
            <person name="Kerkkamp H.M."/>
            <person name="Vos R.A."/>
            <person name="Guerreiro I."/>
            <person name="Calvete J.J."/>
            <person name="Wuster W."/>
            <person name="Woods A.E."/>
            <person name="Logan J.M."/>
            <person name="Harrison R.A."/>
            <person name="Castoe T.A."/>
            <person name="de Koning A.P."/>
            <person name="Pollock D.D."/>
            <person name="Yandell M."/>
            <person name="Calderon D."/>
            <person name="Renjifo C."/>
            <person name="Currier R.B."/>
            <person name="Salgado D."/>
            <person name="Pla D."/>
            <person name="Sanz L."/>
            <person name="Hyder A.S."/>
            <person name="Ribeiro J.M."/>
            <person name="Arntzen J.W."/>
            <person name="van den Thillart G.E."/>
            <person name="Boetzer M."/>
            <person name="Pirovano W."/>
            <person name="Dirks R.P."/>
            <person name="Spaink H.P."/>
            <person name="Duboule D."/>
            <person name="McGlinn E."/>
            <person name="Kini R.M."/>
            <person name="Richardson M.K."/>
        </authorList>
    </citation>
    <scope>NUCLEOTIDE SEQUENCE</scope>
    <source>
        <tissue evidence="4">Blood</tissue>
    </source>
</reference>
<dbReference type="Pfam" id="PF00191">
    <property type="entry name" value="Annexin"/>
    <property type="match status" value="1"/>
</dbReference>
<comment type="similarity">
    <text evidence="1">Belongs to the annexin family.</text>
</comment>
<dbReference type="SUPFAM" id="SSF47874">
    <property type="entry name" value="Annexin"/>
    <property type="match status" value="1"/>
</dbReference>
<proteinExistence type="inferred from homology"/>
<dbReference type="AlphaFoldDB" id="V8P9V9"/>
<gene>
    <name evidence="4" type="ORF">L345_03423</name>
</gene>
<keyword evidence="3" id="KW-0041">Annexin</keyword>